<dbReference type="InterPro" id="IPR052558">
    <property type="entry name" value="Siderophore_Hydrolase_D"/>
</dbReference>
<accession>A0A434AGV0</accession>
<dbReference type="AlphaFoldDB" id="A0A434AGV0"/>
<dbReference type="InterPro" id="IPR029058">
    <property type="entry name" value="AB_hydrolase_fold"/>
</dbReference>
<keyword evidence="4" id="KW-1185">Reference proteome</keyword>
<evidence type="ECO:0000313" key="4">
    <source>
        <dbReference type="Proteomes" id="UP000282985"/>
    </source>
</evidence>
<dbReference type="RefSeq" id="WP_127344301.1">
    <property type="nucleotide sequence ID" value="NZ_RJJX01000018.1"/>
</dbReference>
<dbReference type="InterPro" id="IPR011990">
    <property type="entry name" value="TPR-like_helical_dom_sf"/>
</dbReference>
<sequence length="394" mass="46739">MKIRLIASFFVLLLYNNTLAEINQRNLRSVRVYSTVLKEYRELQVFVPSEYDSTYYTYPAIYLLDSEKNFSTGVEVLSFMMDNHFIPPHVIIGIPNTDRFRDMTPVDSVMNKNIFPTRGGADNFLKALEMDIFPFVKHHFRLNSQRLLMGHNYSGLFVVYTFITRNDLFDRYLAFSPILWWNNDAIVGDMRKFLRSKSTLRNHFFVSFAKEANNMLEACKELISIMEEDAPDDLHWNYEWMPDEDHYSLYRKSLMKGMDNMFQDYKYPNVQKLVTEGIEGVKSYQRKVLLNYGRNEKLPFSLLESVCLELKNNGSVNDALRFLNYTLLVYPGKAETYFYVGEIYEQENMIQKAFQFYEIAHNKDKGRWDYEQKYISVHKRLNEMNNEQANQTNL</sequence>
<evidence type="ECO:0000256" key="2">
    <source>
        <dbReference type="ARBA" id="ARBA00022801"/>
    </source>
</evidence>
<dbReference type="OrthoDB" id="9784036at2"/>
<dbReference type="Pfam" id="PF00756">
    <property type="entry name" value="Esterase"/>
    <property type="match status" value="1"/>
</dbReference>
<dbReference type="PANTHER" id="PTHR40841:SF2">
    <property type="entry name" value="SIDEROPHORE-DEGRADING ESTERASE (EUROFUNG)"/>
    <property type="match status" value="1"/>
</dbReference>
<comment type="similarity">
    <text evidence="1">Belongs to the esterase D family.</text>
</comment>
<evidence type="ECO:0000256" key="1">
    <source>
        <dbReference type="ARBA" id="ARBA00005622"/>
    </source>
</evidence>
<dbReference type="Gene3D" id="3.40.50.1820">
    <property type="entry name" value="alpha/beta hydrolase"/>
    <property type="match status" value="1"/>
</dbReference>
<dbReference type="Proteomes" id="UP000282985">
    <property type="component" value="Unassembled WGS sequence"/>
</dbReference>
<dbReference type="PANTHER" id="PTHR40841">
    <property type="entry name" value="SIDEROPHORE TRIACETYLFUSARININE C ESTERASE"/>
    <property type="match status" value="1"/>
</dbReference>
<gene>
    <name evidence="3" type="ORF">DLK05_12490</name>
</gene>
<reference evidence="3 4" key="1">
    <citation type="submission" date="2018-11" db="EMBL/GenBank/DDBJ databases">
        <title>Parancylomarina longa gen. nov., sp. nov., isolated from sediments of southern Okinawa.</title>
        <authorList>
            <person name="Fu T."/>
        </authorList>
    </citation>
    <scope>NUCLEOTIDE SEQUENCE [LARGE SCALE GENOMIC DNA]</scope>
    <source>
        <strain evidence="3 4">T3-2 S1-C</strain>
    </source>
</reference>
<dbReference type="SUPFAM" id="SSF53474">
    <property type="entry name" value="alpha/beta-Hydrolases"/>
    <property type="match status" value="1"/>
</dbReference>
<comment type="caution">
    <text evidence="3">The sequence shown here is derived from an EMBL/GenBank/DDBJ whole genome shotgun (WGS) entry which is preliminary data.</text>
</comment>
<dbReference type="InterPro" id="IPR000801">
    <property type="entry name" value="Esterase-like"/>
</dbReference>
<dbReference type="GO" id="GO:0016788">
    <property type="term" value="F:hydrolase activity, acting on ester bonds"/>
    <property type="evidence" value="ECO:0007669"/>
    <property type="project" value="TreeGrafter"/>
</dbReference>
<dbReference type="EMBL" id="RJJX01000018">
    <property type="protein sequence ID" value="RUT73639.1"/>
    <property type="molecule type" value="Genomic_DNA"/>
</dbReference>
<evidence type="ECO:0000313" key="3">
    <source>
        <dbReference type="EMBL" id="RUT73639.1"/>
    </source>
</evidence>
<protein>
    <submittedName>
        <fullName evidence="3">Alpha/beta hydrolase</fullName>
    </submittedName>
</protein>
<organism evidence="3 4">
    <name type="scientific">Ancylomarina longa</name>
    <dbReference type="NCBI Taxonomy" id="2487017"/>
    <lineage>
        <taxon>Bacteria</taxon>
        <taxon>Pseudomonadati</taxon>
        <taxon>Bacteroidota</taxon>
        <taxon>Bacteroidia</taxon>
        <taxon>Marinilabiliales</taxon>
        <taxon>Marinifilaceae</taxon>
        <taxon>Ancylomarina</taxon>
    </lineage>
</organism>
<name>A0A434AGV0_9BACT</name>
<dbReference type="SUPFAM" id="SSF48452">
    <property type="entry name" value="TPR-like"/>
    <property type="match status" value="1"/>
</dbReference>
<keyword evidence="2 3" id="KW-0378">Hydrolase</keyword>
<proteinExistence type="inferred from homology"/>